<dbReference type="Proteomes" id="UP000529946">
    <property type="component" value="Unassembled WGS sequence"/>
</dbReference>
<comment type="function">
    <text evidence="1 7">Assembles around the rod to form the L-ring and probably protects the motor/basal body from shearing forces during rotation.</text>
</comment>
<dbReference type="PRINTS" id="PR01008">
    <property type="entry name" value="FLGLRINGFLGH"/>
</dbReference>
<gene>
    <name evidence="7" type="primary">flgH</name>
    <name evidence="9" type="ORF">GGR12_001316</name>
</gene>
<dbReference type="Pfam" id="PF02107">
    <property type="entry name" value="FlgH"/>
    <property type="match status" value="1"/>
</dbReference>
<keyword evidence="4 7" id="KW-0472">Membrane</keyword>
<name>A0A7W6JCE9_9CAUL</name>
<keyword evidence="9" id="KW-0282">Flagellum</keyword>
<sequence>MRTALIVTAAALASSMALTACSSVVETVRGPELAPMSYPAAMVPASQTYLPSAEQQRADRAASANSLWRTGSRTFFGDQRARRIGDIVTVNIDIDDRAQTQNSTQRTRSNDISAGVTNLFGLEGSLGQLFPGGFDPENMVGMGGESNAAGSGSVNRAERVNLTIAAVVSDVLPNGNLVIQGRQEVRTNREVRELTVAGIVRPEDISSANTIMHTQIAEARISYGGRGDISRVQATPAAQSLVERFSPF</sequence>
<evidence type="ECO:0000256" key="7">
    <source>
        <dbReference type="HAMAP-Rule" id="MF_00415"/>
    </source>
</evidence>
<dbReference type="NCBIfam" id="NF001305">
    <property type="entry name" value="PRK00249.1-5"/>
    <property type="match status" value="1"/>
</dbReference>
<keyword evidence="5 7" id="KW-0975">Bacterial flagellum</keyword>
<accession>A0A7W6JCE9</accession>
<keyword evidence="9" id="KW-0969">Cilium</keyword>
<evidence type="ECO:0000256" key="6">
    <source>
        <dbReference type="ARBA" id="ARBA00023237"/>
    </source>
</evidence>
<evidence type="ECO:0000256" key="2">
    <source>
        <dbReference type="ARBA" id="ARBA00006929"/>
    </source>
</evidence>
<evidence type="ECO:0000256" key="4">
    <source>
        <dbReference type="ARBA" id="ARBA00023136"/>
    </source>
</evidence>
<organism evidence="9 10">
    <name type="scientific">Brevundimonas lenta</name>
    <dbReference type="NCBI Taxonomy" id="424796"/>
    <lineage>
        <taxon>Bacteria</taxon>
        <taxon>Pseudomonadati</taxon>
        <taxon>Pseudomonadota</taxon>
        <taxon>Alphaproteobacteria</taxon>
        <taxon>Caulobacterales</taxon>
        <taxon>Caulobacteraceae</taxon>
        <taxon>Brevundimonas</taxon>
    </lineage>
</organism>
<dbReference type="GO" id="GO:0009279">
    <property type="term" value="C:cell outer membrane"/>
    <property type="evidence" value="ECO:0007669"/>
    <property type="project" value="UniProtKB-SubCell"/>
</dbReference>
<dbReference type="RefSeq" id="WP_183203552.1">
    <property type="nucleotide sequence ID" value="NZ_BAAAER010000011.1"/>
</dbReference>
<dbReference type="PANTHER" id="PTHR34933">
    <property type="entry name" value="FLAGELLAR L-RING PROTEIN"/>
    <property type="match status" value="1"/>
</dbReference>
<keyword evidence="9" id="KW-0966">Cell projection</keyword>
<keyword evidence="7" id="KW-0449">Lipoprotein</keyword>
<keyword evidence="10" id="KW-1185">Reference proteome</keyword>
<evidence type="ECO:0000256" key="1">
    <source>
        <dbReference type="ARBA" id="ARBA00002591"/>
    </source>
</evidence>
<dbReference type="HAMAP" id="MF_00415">
    <property type="entry name" value="FlgH"/>
    <property type="match status" value="1"/>
</dbReference>
<dbReference type="GO" id="GO:0003774">
    <property type="term" value="F:cytoskeletal motor activity"/>
    <property type="evidence" value="ECO:0007669"/>
    <property type="project" value="InterPro"/>
</dbReference>
<protein>
    <recommendedName>
        <fullName evidence="7">Flagellar L-ring protein</fullName>
    </recommendedName>
    <alternativeName>
        <fullName evidence="7">Basal body L-ring protein</fullName>
    </alternativeName>
</protein>
<comment type="similarity">
    <text evidence="2 7">Belongs to the FlgH family.</text>
</comment>
<dbReference type="EMBL" id="JACIDM010000001">
    <property type="protein sequence ID" value="MBB4082477.1"/>
    <property type="molecule type" value="Genomic_DNA"/>
</dbReference>
<evidence type="ECO:0000313" key="10">
    <source>
        <dbReference type="Proteomes" id="UP000529946"/>
    </source>
</evidence>
<feature type="signal peptide" evidence="8">
    <location>
        <begin position="1"/>
        <end position="19"/>
    </location>
</feature>
<dbReference type="PROSITE" id="PS51257">
    <property type="entry name" value="PROKAR_LIPOPROTEIN"/>
    <property type="match status" value="1"/>
</dbReference>
<dbReference type="PANTHER" id="PTHR34933:SF1">
    <property type="entry name" value="FLAGELLAR L-RING PROTEIN"/>
    <property type="match status" value="1"/>
</dbReference>
<dbReference type="GO" id="GO:0071973">
    <property type="term" value="P:bacterial-type flagellum-dependent cell motility"/>
    <property type="evidence" value="ECO:0007669"/>
    <property type="project" value="InterPro"/>
</dbReference>
<dbReference type="InterPro" id="IPR000527">
    <property type="entry name" value="Flag_Lring"/>
</dbReference>
<comment type="subunit">
    <text evidence="7">The basal body constitutes a major portion of the flagellar organelle and consists of four rings (L,P,S, and M) mounted on a central rod.</text>
</comment>
<keyword evidence="6 7" id="KW-0998">Cell outer membrane</keyword>
<reference evidence="9 10" key="1">
    <citation type="submission" date="2020-08" db="EMBL/GenBank/DDBJ databases">
        <title>Genomic Encyclopedia of Type Strains, Phase IV (KMG-IV): sequencing the most valuable type-strain genomes for metagenomic binning, comparative biology and taxonomic classification.</title>
        <authorList>
            <person name="Goeker M."/>
        </authorList>
    </citation>
    <scope>NUCLEOTIDE SEQUENCE [LARGE SCALE GENOMIC DNA]</scope>
    <source>
        <strain evidence="9 10">DSM 23960</strain>
    </source>
</reference>
<comment type="caution">
    <text evidence="9">The sequence shown here is derived from an EMBL/GenBank/DDBJ whole genome shotgun (WGS) entry which is preliminary data.</text>
</comment>
<dbReference type="GO" id="GO:0009427">
    <property type="term" value="C:bacterial-type flagellum basal body, distal rod, L ring"/>
    <property type="evidence" value="ECO:0007669"/>
    <property type="project" value="InterPro"/>
</dbReference>
<dbReference type="AlphaFoldDB" id="A0A7W6JCE9"/>
<evidence type="ECO:0000313" key="9">
    <source>
        <dbReference type="EMBL" id="MBB4082477.1"/>
    </source>
</evidence>
<evidence type="ECO:0000256" key="3">
    <source>
        <dbReference type="ARBA" id="ARBA00022729"/>
    </source>
</evidence>
<comment type="subcellular location">
    <subcellularLocation>
        <location evidence="7">Cell outer membrane</location>
        <topology evidence="7">Lipid-anchor</topology>
    </subcellularLocation>
    <subcellularLocation>
        <location evidence="7">Bacterial flagellum basal body</location>
    </subcellularLocation>
</comment>
<proteinExistence type="inferred from homology"/>
<evidence type="ECO:0000256" key="8">
    <source>
        <dbReference type="SAM" id="SignalP"/>
    </source>
</evidence>
<feature type="chain" id="PRO_5030959449" description="Flagellar L-ring protein" evidence="8">
    <location>
        <begin position="20"/>
        <end position="248"/>
    </location>
</feature>
<evidence type="ECO:0000256" key="5">
    <source>
        <dbReference type="ARBA" id="ARBA00023143"/>
    </source>
</evidence>
<keyword evidence="3 7" id="KW-0732">Signal</keyword>